<feature type="compositionally biased region" description="Low complexity" evidence="1">
    <location>
        <begin position="52"/>
        <end position="66"/>
    </location>
</feature>
<dbReference type="InterPro" id="IPR036683">
    <property type="entry name" value="CO_DH_flav_C_dom_sf"/>
</dbReference>
<dbReference type="Proteomes" id="UP000230423">
    <property type="component" value="Unassembled WGS sequence"/>
</dbReference>
<feature type="domain" description="Molybdopterin dehydrogenase FAD-binding" evidence="2">
    <location>
        <begin position="107"/>
        <end position="172"/>
    </location>
</feature>
<proteinExistence type="predicted"/>
<dbReference type="SUPFAM" id="SSF47741">
    <property type="entry name" value="CO dehydrogenase ISP C-domain like"/>
    <property type="match status" value="1"/>
</dbReference>
<dbReference type="EMBL" id="KZ348557">
    <property type="protein sequence ID" value="PIO66027.1"/>
    <property type="molecule type" value="Genomic_DNA"/>
</dbReference>
<protein>
    <submittedName>
        <fullName evidence="3">FAD binding domain in molybdopterin dehydrogenase</fullName>
    </submittedName>
</protein>
<sequence>NLCRCTGYRPILEAFYSFAVKENGDIKVTETNGCAMGDKCCKVTKKGCPSGETNGLTNGTNGVSNGFSSTDEENPKFRQEKLKLTDLSKTAAYDPSQELIFPPELKSIAGNIVTASPISDLNPIWMAAGAKIVLESDERGVRSPVIDEHFFLAYRKADVEADEVVKAVIVPFTKKNQFFRVYKQAQRREDDIAIVTGAFNAVVAPDTLIEMESIAA</sequence>
<reference evidence="3 4" key="1">
    <citation type="submission" date="2015-09" db="EMBL/GenBank/DDBJ databases">
        <title>Draft genome of the parasitic nematode Teladorsagia circumcincta isolate WARC Sus (inbred).</title>
        <authorList>
            <person name="Mitreva M."/>
        </authorList>
    </citation>
    <scope>NUCLEOTIDE SEQUENCE [LARGE SCALE GENOMIC DNA]</scope>
    <source>
        <strain evidence="3 4">S</strain>
    </source>
</reference>
<evidence type="ECO:0000259" key="2">
    <source>
        <dbReference type="Pfam" id="PF00941"/>
    </source>
</evidence>
<dbReference type="Gene3D" id="1.10.150.120">
    <property type="entry name" value="[2Fe-2S]-binding domain"/>
    <property type="match status" value="1"/>
</dbReference>
<dbReference type="Pfam" id="PF00941">
    <property type="entry name" value="FAD_binding_5"/>
    <property type="match status" value="1"/>
</dbReference>
<name>A0A2G9U6X2_TELCI</name>
<dbReference type="GO" id="GO:0005506">
    <property type="term" value="F:iron ion binding"/>
    <property type="evidence" value="ECO:0007669"/>
    <property type="project" value="InterPro"/>
</dbReference>
<evidence type="ECO:0000313" key="4">
    <source>
        <dbReference type="Proteomes" id="UP000230423"/>
    </source>
</evidence>
<keyword evidence="4" id="KW-1185">Reference proteome</keyword>
<feature type="region of interest" description="Disordered" evidence="1">
    <location>
        <begin position="52"/>
        <end position="75"/>
    </location>
</feature>
<dbReference type="InterPro" id="IPR002346">
    <property type="entry name" value="Mopterin_DH_FAD-bd"/>
</dbReference>
<gene>
    <name evidence="3" type="ORF">TELCIR_12272</name>
</gene>
<feature type="non-terminal residue" evidence="3">
    <location>
        <position position="1"/>
    </location>
</feature>
<evidence type="ECO:0000256" key="1">
    <source>
        <dbReference type="SAM" id="MobiDB-lite"/>
    </source>
</evidence>
<dbReference type="PANTHER" id="PTHR45444">
    <property type="entry name" value="XANTHINE DEHYDROGENASE"/>
    <property type="match status" value="1"/>
</dbReference>
<dbReference type="SUPFAM" id="SSF56176">
    <property type="entry name" value="FAD-binding/transporter-associated domain-like"/>
    <property type="match status" value="1"/>
</dbReference>
<dbReference type="GO" id="GO:0050660">
    <property type="term" value="F:flavin adenine dinucleotide binding"/>
    <property type="evidence" value="ECO:0007669"/>
    <property type="project" value="InterPro"/>
</dbReference>
<dbReference type="GO" id="GO:0016491">
    <property type="term" value="F:oxidoreductase activity"/>
    <property type="evidence" value="ECO:0007669"/>
    <property type="project" value="InterPro"/>
</dbReference>
<dbReference type="InterPro" id="IPR036884">
    <property type="entry name" value="2Fe-2S-bd_dom_sf"/>
</dbReference>
<evidence type="ECO:0000313" key="3">
    <source>
        <dbReference type="EMBL" id="PIO66027.1"/>
    </source>
</evidence>
<dbReference type="OrthoDB" id="8300278at2759"/>
<dbReference type="SUPFAM" id="SSF55447">
    <property type="entry name" value="CO dehydrogenase flavoprotein C-terminal domain-like"/>
    <property type="match status" value="1"/>
</dbReference>
<dbReference type="Gene3D" id="3.30.465.10">
    <property type="match status" value="1"/>
</dbReference>
<dbReference type="InterPro" id="IPR036318">
    <property type="entry name" value="FAD-bd_PCMH-like_sf"/>
</dbReference>
<dbReference type="Gene3D" id="3.30.390.50">
    <property type="entry name" value="CO dehydrogenase flavoprotein, C-terminal domain"/>
    <property type="match status" value="1"/>
</dbReference>
<dbReference type="InterPro" id="IPR016169">
    <property type="entry name" value="FAD-bd_PCMH_sub2"/>
</dbReference>
<accession>A0A2G9U6X2</accession>
<dbReference type="InterPro" id="IPR016208">
    <property type="entry name" value="Ald_Oxase/xanthine_DH-like"/>
</dbReference>
<dbReference type="PANTHER" id="PTHR45444:SF3">
    <property type="entry name" value="XANTHINE DEHYDROGENASE"/>
    <property type="match status" value="1"/>
</dbReference>
<organism evidence="3 4">
    <name type="scientific">Teladorsagia circumcincta</name>
    <name type="common">Brown stomach worm</name>
    <name type="synonym">Ostertagia circumcincta</name>
    <dbReference type="NCBI Taxonomy" id="45464"/>
    <lineage>
        <taxon>Eukaryota</taxon>
        <taxon>Metazoa</taxon>
        <taxon>Ecdysozoa</taxon>
        <taxon>Nematoda</taxon>
        <taxon>Chromadorea</taxon>
        <taxon>Rhabditida</taxon>
        <taxon>Rhabditina</taxon>
        <taxon>Rhabditomorpha</taxon>
        <taxon>Strongyloidea</taxon>
        <taxon>Trichostrongylidae</taxon>
        <taxon>Teladorsagia</taxon>
    </lineage>
</organism>
<dbReference type="AlphaFoldDB" id="A0A2G9U6X2"/>